<keyword evidence="6 11" id="KW-0067">ATP-binding</keyword>
<evidence type="ECO:0000256" key="8">
    <source>
        <dbReference type="ARBA" id="ARBA00023136"/>
    </source>
</evidence>
<dbReference type="PANTHER" id="PTHR43297">
    <property type="entry name" value="OLIGOPEPTIDE TRANSPORT ATP-BINDING PROTEIN APPD"/>
    <property type="match status" value="1"/>
</dbReference>
<accession>A0ABY6HLQ3</accession>
<dbReference type="GO" id="GO:0005524">
    <property type="term" value="F:ATP binding"/>
    <property type="evidence" value="ECO:0007669"/>
    <property type="project" value="UniProtKB-KW"/>
</dbReference>
<gene>
    <name evidence="11" type="ORF">NEF87_000726</name>
</gene>
<keyword evidence="4" id="KW-0997">Cell inner membrane</keyword>
<evidence type="ECO:0000256" key="9">
    <source>
        <dbReference type="SAM" id="Coils"/>
    </source>
</evidence>
<dbReference type="SMART" id="SM00382">
    <property type="entry name" value="AAA"/>
    <property type="match status" value="1"/>
</dbReference>
<dbReference type="Pfam" id="PF00005">
    <property type="entry name" value="ABC_tran"/>
    <property type="match status" value="1"/>
</dbReference>
<dbReference type="PROSITE" id="PS50893">
    <property type="entry name" value="ABC_TRANSPORTER_2"/>
    <property type="match status" value="1"/>
</dbReference>
<dbReference type="InterPro" id="IPR013563">
    <property type="entry name" value="Oligopep_ABC_C"/>
</dbReference>
<evidence type="ECO:0000256" key="6">
    <source>
        <dbReference type="ARBA" id="ARBA00022840"/>
    </source>
</evidence>
<evidence type="ECO:0000256" key="3">
    <source>
        <dbReference type="ARBA" id="ARBA00022475"/>
    </source>
</evidence>
<keyword evidence="9" id="KW-0175">Coiled coil</keyword>
<keyword evidence="8" id="KW-0472">Membrane</keyword>
<dbReference type="CDD" id="cd03257">
    <property type="entry name" value="ABC_NikE_OppD_transporters"/>
    <property type="match status" value="1"/>
</dbReference>
<dbReference type="PANTHER" id="PTHR43297:SF14">
    <property type="entry name" value="ATPASE AAA-TYPE CORE DOMAIN-CONTAINING PROTEIN"/>
    <property type="match status" value="1"/>
</dbReference>
<evidence type="ECO:0000313" key="12">
    <source>
        <dbReference type="Proteomes" id="UP001208689"/>
    </source>
</evidence>
<dbReference type="PROSITE" id="PS00211">
    <property type="entry name" value="ABC_TRANSPORTER_1"/>
    <property type="match status" value="1"/>
</dbReference>
<organism evidence="11 12">
    <name type="scientific">Candidatus Lokiarchaeum ossiferum</name>
    <dbReference type="NCBI Taxonomy" id="2951803"/>
    <lineage>
        <taxon>Archaea</taxon>
        <taxon>Promethearchaeati</taxon>
        <taxon>Promethearchaeota</taxon>
        <taxon>Promethearchaeia</taxon>
        <taxon>Promethearchaeales</taxon>
        <taxon>Promethearchaeaceae</taxon>
        <taxon>Candidatus Lokiarchaeum</taxon>
    </lineage>
</organism>
<dbReference type="Gene3D" id="3.40.50.300">
    <property type="entry name" value="P-loop containing nucleotide triphosphate hydrolases"/>
    <property type="match status" value="1"/>
</dbReference>
<evidence type="ECO:0000256" key="5">
    <source>
        <dbReference type="ARBA" id="ARBA00022741"/>
    </source>
</evidence>
<keyword evidence="3" id="KW-1003">Cell membrane</keyword>
<dbReference type="InterPro" id="IPR027417">
    <property type="entry name" value="P-loop_NTPase"/>
</dbReference>
<dbReference type="EMBL" id="CP104013">
    <property type="protein sequence ID" value="UYP44441.1"/>
    <property type="molecule type" value="Genomic_DNA"/>
</dbReference>
<feature type="domain" description="ABC transporter" evidence="10">
    <location>
        <begin position="11"/>
        <end position="315"/>
    </location>
</feature>
<dbReference type="InterPro" id="IPR003593">
    <property type="entry name" value="AAA+_ATPase"/>
</dbReference>
<name>A0ABY6HLQ3_9ARCH</name>
<protein>
    <submittedName>
        <fullName evidence="11">Vitamin B12 import ATP-binding protein BtuD</fullName>
    </submittedName>
</protein>
<proteinExistence type="predicted"/>
<keyword evidence="7" id="KW-1278">Translocase</keyword>
<evidence type="ECO:0000256" key="4">
    <source>
        <dbReference type="ARBA" id="ARBA00022519"/>
    </source>
</evidence>
<keyword evidence="2" id="KW-0813">Transport</keyword>
<evidence type="ECO:0000256" key="2">
    <source>
        <dbReference type="ARBA" id="ARBA00022448"/>
    </source>
</evidence>
<keyword evidence="5" id="KW-0547">Nucleotide-binding</keyword>
<evidence type="ECO:0000256" key="1">
    <source>
        <dbReference type="ARBA" id="ARBA00004202"/>
    </source>
</evidence>
<dbReference type="InterPro" id="IPR003439">
    <property type="entry name" value="ABC_transporter-like_ATP-bd"/>
</dbReference>
<keyword evidence="12" id="KW-1185">Reference proteome</keyword>
<dbReference type="NCBIfam" id="TIGR01727">
    <property type="entry name" value="oligo_HPY"/>
    <property type="match status" value="1"/>
</dbReference>
<comment type="subcellular location">
    <subcellularLocation>
        <location evidence="1">Cell membrane</location>
        <topology evidence="1">Peripheral membrane protein</topology>
    </subcellularLocation>
</comment>
<dbReference type="SUPFAM" id="SSF52540">
    <property type="entry name" value="P-loop containing nucleoside triphosphate hydrolases"/>
    <property type="match status" value="1"/>
</dbReference>
<dbReference type="Pfam" id="PF08352">
    <property type="entry name" value="oligo_HPY"/>
    <property type="match status" value="1"/>
</dbReference>
<reference evidence="11" key="1">
    <citation type="submission" date="2022-09" db="EMBL/GenBank/DDBJ databases">
        <title>Actin cytoskeleton and complex cell architecture in an #Asgard archaeon.</title>
        <authorList>
            <person name="Ponce Toledo R.I."/>
            <person name="Schleper C."/>
            <person name="Rodrigues Oliveira T."/>
            <person name="Wollweber F."/>
            <person name="Xu J."/>
            <person name="Rittmann S."/>
            <person name="Klingl A."/>
            <person name="Pilhofer M."/>
        </authorList>
    </citation>
    <scope>NUCLEOTIDE SEQUENCE</scope>
    <source>
        <strain evidence="11">B-35</strain>
    </source>
</reference>
<evidence type="ECO:0000256" key="7">
    <source>
        <dbReference type="ARBA" id="ARBA00022967"/>
    </source>
</evidence>
<dbReference type="InterPro" id="IPR050388">
    <property type="entry name" value="ABC_Ni/Peptide_Import"/>
</dbReference>
<feature type="coiled-coil region" evidence="9">
    <location>
        <begin position="128"/>
        <end position="162"/>
    </location>
</feature>
<dbReference type="Proteomes" id="UP001208689">
    <property type="component" value="Chromosome"/>
</dbReference>
<dbReference type="InterPro" id="IPR017871">
    <property type="entry name" value="ABC_transporter-like_CS"/>
</dbReference>
<sequence>MSTTKNYENLLEVKDLHTYFYTEEGVVKAVDGVSFSIKEDEILGLVGETGCGKSVTALSVVRLIRSPGEIVSGEIFFQGEDMTKKTENEMLKYRGNSITMIFQDPMNSLNPVLKCGDQLSEVYLIHQKEFLEAELEKAKQENAVLKQKLSQMKQNLKTASAEGVETLKKQIKAIKSRIKTRISLQDIANRESAKLLDRIGLPNAETLIDRYPHELSGGMRQRIMIAMGLACNAKLLICDEPTTALDVTIQAQILDMIRELKKKLHNSVLFITHSLGVIYELCDKVAVMYSGNIVEYGTVKDIFENPQHPYTKGLLAAIPRVTREDRSRELAIIPGMVPNLIYPPRACRFHPRCEHAMTICQEIDPKLIKMPNDVQVACHLFNEDKSDPELYRRLTLSERLEDEL</sequence>
<evidence type="ECO:0000313" key="11">
    <source>
        <dbReference type="EMBL" id="UYP44441.1"/>
    </source>
</evidence>
<evidence type="ECO:0000259" key="10">
    <source>
        <dbReference type="PROSITE" id="PS50893"/>
    </source>
</evidence>